<dbReference type="SUPFAM" id="SSF52833">
    <property type="entry name" value="Thioredoxin-like"/>
    <property type="match status" value="1"/>
</dbReference>
<feature type="domain" description="DSBA-like thioredoxin" evidence="1">
    <location>
        <begin position="28"/>
        <end position="171"/>
    </location>
</feature>
<dbReference type="EMBL" id="CADCVP010000173">
    <property type="protein sequence ID" value="CAA9496759.1"/>
    <property type="molecule type" value="Genomic_DNA"/>
</dbReference>
<protein>
    <recommendedName>
        <fullName evidence="1">DSBA-like thioredoxin domain-containing protein</fullName>
    </recommendedName>
</protein>
<dbReference type="GO" id="GO:0016491">
    <property type="term" value="F:oxidoreductase activity"/>
    <property type="evidence" value="ECO:0007669"/>
    <property type="project" value="InterPro"/>
</dbReference>
<organism evidence="2">
    <name type="scientific">uncultured Solirubrobacteraceae bacterium</name>
    <dbReference type="NCBI Taxonomy" id="1162706"/>
    <lineage>
        <taxon>Bacteria</taxon>
        <taxon>Bacillati</taxon>
        <taxon>Actinomycetota</taxon>
        <taxon>Thermoleophilia</taxon>
        <taxon>Solirubrobacterales</taxon>
        <taxon>Solirubrobacteraceae</taxon>
        <taxon>environmental samples</taxon>
    </lineage>
</organism>
<proteinExistence type="predicted"/>
<dbReference type="Pfam" id="PF01323">
    <property type="entry name" value="DSBA"/>
    <property type="match status" value="1"/>
</dbReference>
<dbReference type="InterPro" id="IPR036249">
    <property type="entry name" value="Thioredoxin-like_sf"/>
</dbReference>
<reference evidence="2" key="1">
    <citation type="submission" date="2020-02" db="EMBL/GenBank/DDBJ databases">
        <authorList>
            <person name="Meier V. D."/>
        </authorList>
    </citation>
    <scope>NUCLEOTIDE SEQUENCE</scope>
    <source>
        <strain evidence="2">AVDCRST_MAG69</strain>
    </source>
</reference>
<sequence>MAERVHHALGVVPAWQPVLAARLPSGGDPGLRCAVEEDVMRAGIERRAAAQGLQPVRWPSPYPADTGWAMLVATWAAQIGRAVAFSLAAFRQAFAGGRDLSDRDNVLIAAAACELHPVAVAKGAGLESTRRRLDAAVEAAVAAGVREVPAVRIGNRVFHGDGELAAAAELLQRDATVTR</sequence>
<dbReference type="AlphaFoldDB" id="A0A6J4SIH6"/>
<dbReference type="Gene3D" id="3.40.30.10">
    <property type="entry name" value="Glutaredoxin"/>
    <property type="match status" value="1"/>
</dbReference>
<evidence type="ECO:0000259" key="1">
    <source>
        <dbReference type="Pfam" id="PF01323"/>
    </source>
</evidence>
<accession>A0A6J4SIH6</accession>
<gene>
    <name evidence="2" type="ORF">AVDCRST_MAG69-1655</name>
</gene>
<evidence type="ECO:0000313" key="2">
    <source>
        <dbReference type="EMBL" id="CAA9496759.1"/>
    </source>
</evidence>
<dbReference type="InterPro" id="IPR001853">
    <property type="entry name" value="DSBA-like_thioredoxin_dom"/>
</dbReference>
<name>A0A6J4SIH6_9ACTN</name>